<reference evidence="2" key="1">
    <citation type="submission" date="2025-08" db="UniProtKB">
        <authorList>
            <consortium name="RefSeq"/>
        </authorList>
    </citation>
    <scope>IDENTIFICATION</scope>
</reference>
<organism evidence="1 2">
    <name type="scientific">Acanthaster planci</name>
    <name type="common">Crown-of-thorns starfish</name>
    <dbReference type="NCBI Taxonomy" id="133434"/>
    <lineage>
        <taxon>Eukaryota</taxon>
        <taxon>Metazoa</taxon>
        <taxon>Echinodermata</taxon>
        <taxon>Eleutherozoa</taxon>
        <taxon>Asterozoa</taxon>
        <taxon>Asteroidea</taxon>
        <taxon>Valvatacea</taxon>
        <taxon>Valvatida</taxon>
        <taxon>Acanthasteridae</taxon>
        <taxon>Acanthaster</taxon>
    </lineage>
</organism>
<dbReference type="PANTHER" id="PTHR47331">
    <property type="entry name" value="PHD-TYPE DOMAIN-CONTAINING PROTEIN"/>
    <property type="match status" value="1"/>
</dbReference>
<dbReference type="SUPFAM" id="SSF53098">
    <property type="entry name" value="Ribonuclease H-like"/>
    <property type="match status" value="1"/>
</dbReference>
<keyword evidence="1" id="KW-1185">Reference proteome</keyword>
<dbReference type="GeneID" id="110989793"/>
<evidence type="ECO:0000313" key="1">
    <source>
        <dbReference type="Proteomes" id="UP000694845"/>
    </source>
</evidence>
<dbReference type="OMA" id="NESEECW"/>
<dbReference type="Proteomes" id="UP000694845">
    <property type="component" value="Unplaced"/>
</dbReference>
<dbReference type="Pfam" id="PF05380">
    <property type="entry name" value="Peptidase_A17"/>
    <property type="match status" value="1"/>
</dbReference>
<dbReference type="InterPro" id="IPR008042">
    <property type="entry name" value="Retrotrans_Pao"/>
</dbReference>
<gene>
    <name evidence="2" type="primary">LOC110989793</name>
</gene>
<dbReference type="InterPro" id="IPR036397">
    <property type="entry name" value="RNaseH_sf"/>
</dbReference>
<accession>A0A8B7ZX37</accession>
<dbReference type="GO" id="GO:0006259">
    <property type="term" value="P:DNA metabolic process"/>
    <property type="evidence" value="ECO:0007669"/>
    <property type="project" value="UniProtKB-ARBA"/>
</dbReference>
<dbReference type="SUPFAM" id="SSF56672">
    <property type="entry name" value="DNA/RNA polymerases"/>
    <property type="match status" value="1"/>
</dbReference>
<protein>
    <submittedName>
        <fullName evidence="2">Uncharacterized protein LOC110989793</fullName>
    </submittedName>
</protein>
<dbReference type="OrthoDB" id="6122721at2759"/>
<dbReference type="InterPro" id="IPR012337">
    <property type="entry name" value="RNaseH-like_sf"/>
</dbReference>
<dbReference type="InterPro" id="IPR043502">
    <property type="entry name" value="DNA/RNA_pol_sf"/>
</dbReference>
<proteinExistence type="predicted"/>
<sequence>MTADIQQMFHCFIVREDHRNYLRFLWYGDNDTSKDIVEYRMRVRVFGNSPSPAVAIYGLHRAAREGEHDYGEDTREFVTRHFYVDDGLKSLPTATEAIDLLQRTQASLAESNLRLHKIASNSGAVMEAFPTNDHATSMKDFGLGASITIQGGALLRELTTEACSWDKPLPEEKLKELEAWRDSLQELKNLHIPRTYTSKSLTKMRRTELCVFSDASTKAIAAVAYLRTLDNDGLIEVGFILGKAKLAPRSQPTTPRLELCAAVLAVEIVELILNEIDLTPDAVNFYCDSKVVLRYIYNETKRFYVYVHNRVQRIRQSTQPDQWHYVPTEHNPADHASRALPASQLTSTSWFTGPTFLCKSTQIHENQIHFELVDPKSDADIRPEVKSFITQAEVRQLTPQRFEHFSTWNSLLRGIACLIHVARSFKKELGSETNKCAGWHQCSKPRTPDELAQAESIIISVQREVYPNEITALKKKGDVPGRSSLSELNPMLQEEITKVGGRLRHAQLDRGAIRASSLWIVGGKRLISSVLHKCVTCKKLRGKTEEQQMADLPAERLSTLPPFSYVGLDVSRPWMVVMRRTRGGQANNKCWAILFTCMSTRAVHIKVIESMDASSCINALNRFFTIRRPAKQLRSDCGTNFIRASNELKLDKNGSRVLESSATSLNKVVLGYSIRPTLHTWEVHGNG</sequence>
<dbReference type="AlphaFoldDB" id="A0A8B7ZX37"/>
<evidence type="ECO:0000313" key="2">
    <source>
        <dbReference type="RefSeq" id="XP_022110113.1"/>
    </source>
</evidence>
<dbReference type="GO" id="GO:0003676">
    <property type="term" value="F:nucleic acid binding"/>
    <property type="evidence" value="ECO:0007669"/>
    <property type="project" value="InterPro"/>
</dbReference>
<dbReference type="RefSeq" id="XP_022110113.1">
    <property type="nucleotide sequence ID" value="XM_022254421.1"/>
</dbReference>
<name>A0A8B7ZX37_ACAPL</name>
<dbReference type="PANTHER" id="PTHR47331:SF6">
    <property type="entry name" value="DOUBLECORTIN DOMAIN-CONTAINING PROTEIN"/>
    <property type="match status" value="1"/>
</dbReference>
<dbReference type="KEGG" id="aplc:110989793"/>
<dbReference type="Gene3D" id="3.30.420.10">
    <property type="entry name" value="Ribonuclease H-like superfamily/Ribonuclease H"/>
    <property type="match status" value="1"/>
</dbReference>